<dbReference type="AlphaFoldDB" id="A0A6C0GNM0"/>
<feature type="transmembrane region" description="Helical" evidence="8">
    <location>
        <begin position="129"/>
        <end position="147"/>
    </location>
</feature>
<feature type="transmembrane region" description="Helical" evidence="8">
    <location>
        <begin position="14"/>
        <end position="36"/>
    </location>
</feature>
<keyword evidence="10" id="KW-1185">Reference proteome</keyword>
<organism evidence="9 10">
    <name type="scientific">Rhodocytophaga rosea</name>
    <dbReference type="NCBI Taxonomy" id="2704465"/>
    <lineage>
        <taxon>Bacteria</taxon>
        <taxon>Pseudomonadati</taxon>
        <taxon>Bacteroidota</taxon>
        <taxon>Cytophagia</taxon>
        <taxon>Cytophagales</taxon>
        <taxon>Rhodocytophagaceae</taxon>
        <taxon>Rhodocytophaga</taxon>
    </lineage>
</organism>
<proteinExistence type="inferred from homology"/>
<gene>
    <name evidence="9" type="ORF">GXP67_24795</name>
</gene>
<feature type="transmembrane region" description="Helical" evidence="8">
    <location>
        <begin position="399"/>
        <end position="419"/>
    </location>
</feature>
<protein>
    <submittedName>
        <fullName evidence="9">DUF2029 domain-containing protein</fullName>
    </submittedName>
</protein>
<evidence type="ECO:0000313" key="10">
    <source>
        <dbReference type="Proteomes" id="UP000480178"/>
    </source>
</evidence>
<keyword evidence="3" id="KW-0808">Transferase</keyword>
<evidence type="ECO:0000256" key="3">
    <source>
        <dbReference type="ARBA" id="ARBA00022679"/>
    </source>
</evidence>
<evidence type="ECO:0000256" key="8">
    <source>
        <dbReference type="SAM" id="Phobius"/>
    </source>
</evidence>
<name>A0A6C0GNM0_9BACT</name>
<evidence type="ECO:0000256" key="7">
    <source>
        <dbReference type="ARBA" id="ARBA00024033"/>
    </source>
</evidence>
<sequence length="434" mass="49905">MKGTMDRYSRTHKIALYILVCLLTLYTIWKGIIPAWKELNSDFPNYYLSSKIVLEGKDMHRLYEDAWFNQKLQELDLAEQGKFSPFPPATAFVMLPIASLKPLTAKRIWTICNICFLLLTIYFLQKITAWHWIFCALLILLTGQALLNNFRLGQLYLMVGCTLVFSHYLVQRGKTGIAGSLLGIVAIIKYFPVVFIAGYAFTGNRRLTIYAISTMLVLVFLQIGVVGTGVFATYLAKVLLPHLQGDLSMQSPYAIAFQSWESVLRNVFVFHPTENPSPLINWPTGKWMVQGIMYACIALTTIYVLWQSHFLQKPVKQWIYLSLPALAAFVLSPASATYHYLMLVFPFAFILLVLKAGEASIVITGWFILLYMGIGWLNYNYVYKVMEPIGWQIFLFYPRLWLLLLLYISYIWFIHLKLIKVHALSFPERVKAGY</sequence>
<keyword evidence="5 8" id="KW-1133">Transmembrane helix</keyword>
<dbReference type="EMBL" id="CP048222">
    <property type="protein sequence ID" value="QHT69635.1"/>
    <property type="molecule type" value="Genomic_DNA"/>
</dbReference>
<dbReference type="Proteomes" id="UP000480178">
    <property type="component" value="Chromosome"/>
</dbReference>
<feature type="transmembrane region" description="Helical" evidence="8">
    <location>
        <begin position="207"/>
        <end position="235"/>
    </location>
</feature>
<accession>A0A6C0GNM0</accession>
<dbReference type="InterPro" id="IPR018584">
    <property type="entry name" value="GT87"/>
</dbReference>
<feature type="transmembrane region" description="Helical" evidence="8">
    <location>
        <begin position="361"/>
        <end position="379"/>
    </location>
</feature>
<feature type="transmembrane region" description="Helical" evidence="8">
    <location>
        <begin position="326"/>
        <end position="354"/>
    </location>
</feature>
<evidence type="ECO:0000256" key="1">
    <source>
        <dbReference type="ARBA" id="ARBA00004651"/>
    </source>
</evidence>
<feature type="transmembrane region" description="Helical" evidence="8">
    <location>
        <begin position="287"/>
        <end position="306"/>
    </location>
</feature>
<dbReference type="Pfam" id="PF09594">
    <property type="entry name" value="GT87"/>
    <property type="match status" value="1"/>
</dbReference>
<evidence type="ECO:0000256" key="6">
    <source>
        <dbReference type="ARBA" id="ARBA00023136"/>
    </source>
</evidence>
<dbReference type="KEGG" id="rhoz:GXP67_24795"/>
<dbReference type="GO" id="GO:0005886">
    <property type="term" value="C:plasma membrane"/>
    <property type="evidence" value="ECO:0007669"/>
    <property type="project" value="UniProtKB-SubCell"/>
</dbReference>
<feature type="transmembrane region" description="Helical" evidence="8">
    <location>
        <begin position="177"/>
        <end position="201"/>
    </location>
</feature>
<dbReference type="GO" id="GO:0016758">
    <property type="term" value="F:hexosyltransferase activity"/>
    <property type="evidence" value="ECO:0007669"/>
    <property type="project" value="InterPro"/>
</dbReference>
<evidence type="ECO:0000313" key="9">
    <source>
        <dbReference type="EMBL" id="QHT69635.1"/>
    </source>
</evidence>
<comment type="subcellular location">
    <subcellularLocation>
        <location evidence="1">Cell membrane</location>
        <topology evidence="1">Multi-pass membrane protein</topology>
    </subcellularLocation>
</comment>
<evidence type="ECO:0000256" key="2">
    <source>
        <dbReference type="ARBA" id="ARBA00022475"/>
    </source>
</evidence>
<dbReference type="RefSeq" id="WP_162445620.1">
    <property type="nucleotide sequence ID" value="NZ_CP048222.1"/>
</dbReference>
<keyword evidence="6 8" id="KW-0472">Membrane</keyword>
<reference evidence="9 10" key="1">
    <citation type="submission" date="2020-01" db="EMBL/GenBank/DDBJ databases">
        <authorList>
            <person name="Kim M.K."/>
        </authorList>
    </citation>
    <scope>NUCLEOTIDE SEQUENCE [LARGE SCALE GENOMIC DNA]</scope>
    <source>
        <strain evidence="9 10">172606-1</strain>
    </source>
</reference>
<evidence type="ECO:0000256" key="4">
    <source>
        <dbReference type="ARBA" id="ARBA00022692"/>
    </source>
</evidence>
<feature type="transmembrane region" description="Helical" evidence="8">
    <location>
        <begin position="108"/>
        <end position="124"/>
    </location>
</feature>
<comment type="similarity">
    <text evidence="7">Belongs to the glycosyltransferase 87 family.</text>
</comment>
<keyword evidence="2" id="KW-1003">Cell membrane</keyword>
<evidence type="ECO:0000256" key="5">
    <source>
        <dbReference type="ARBA" id="ARBA00022989"/>
    </source>
</evidence>
<keyword evidence="4 8" id="KW-0812">Transmembrane</keyword>
<feature type="transmembrane region" description="Helical" evidence="8">
    <location>
        <begin position="153"/>
        <end position="170"/>
    </location>
</feature>